<reference evidence="1 2" key="1">
    <citation type="submission" date="2016-12" db="EMBL/GenBank/DDBJ databases">
        <title>The genomes of Aspergillus section Nigri reveals drivers in fungal speciation.</title>
        <authorList>
            <consortium name="DOE Joint Genome Institute"/>
            <person name="Vesth T.C."/>
            <person name="Nybo J."/>
            <person name="Theobald S."/>
            <person name="Brandl J."/>
            <person name="Frisvad J.C."/>
            <person name="Nielsen K.F."/>
            <person name="Lyhne E.K."/>
            <person name="Kogle M.E."/>
            <person name="Kuo A."/>
            <person name="Riley R."/>
            <person name="Clum A."/>
            <person name="Nolan M."/>
            <person name="Lipzen A."/>
            <person name="Salamov A."/>
            <person name="Henrissat B."/>
            <person name="Wiebenga A."/>
            <person name="De Vries R.P."/>
            <person name="Grigoriev I.V."/>
            <person name="Mortensen U.H."/>
            <person name="Andersen M.R."/>
            <person name="Baker S.E."/>
        </authorList>
    </citation>
    <scope>NUCLEOTIDE SEQUENCE [LARGE SCALE GENOMIC DNA]</scope>
    <source>
        <strain evidence="1 2">IBT 23096</strain>
    </source>
</reference>
<dbReference type="InterPro" id="IPR039535">
    <property type="entry name" value="ASST-like"/>
</dbReference>
<dbReference type="Proteomes" id="UP000234275">
    <property type="component" value="Unassembled WGS sequence"/>
</dbReference>
<dbReference type="VEuPathDB" id="FungiDB:P170DRAFT_386308"/>
<organism evidence="1 2">
    <name type="scientific">Aspergillus steynii IBT 23096</name>
    <dbReference type="NCBI Taxonomy" id="1392250"/>
    <lineage>
        <taxon>Eukaryota</taxon>
        <taxon>Fungi</taxon>
        <taxon>Dikarya</taxon>
        <taxon>Ascomycota</taxon>
        <taxon>Pezizomycotina</taxon>
        <taxon>Eurotiomycetes</taxon>
        <taxon>Eurotiomycetidae</taxon>
        <taxon>Eurotiales</taxon>
        <taxon>Aspergillaceae</taxon>
        <taxon>Aspergillus</taxon>
        <taxon>Aspergillus subgen. Circumdati</taxon>
    </lineage>
</organism>
<dbReference type="OrthoDB" id="5377172at2759"/>
<dbReference type="PANTHER" id="PTHR35340:SF6">
    <property type="entry name" value="ASST-DOMAIN-CONTAINING PROTEIN"/>
    <property type="match status" value="1"/>
</dbReference>
<dbReference type="InterPro" id="IPR053143">
    <property type="entry name" value="Arylsulfate_ST"/>
</dbReference>
<dbReference type="RefSeq" id="XP_024703383.1">
    <property type="nucleotide sequence ID" value="XM_024845761.1"/>
</dbReference>
<dbReference type="STRING" id="1392250.A0A2I2G5D0"/>
<dbReference type="Pfam" id="PF14269">
    <property type="entry name" value="Arylsulfotran_2"/>
    <property type="match status" value="1"/>
</dbReference>
<keyword evidence="2" id="KW-1185">Reference proteome</keyword>
<evidence type="ECO:0000313" key="2">
    <source>
        <dbReference type="Proteomes" id="UP000234275"/>
    </source>
</evidence>
<comment type="caution">
    <text evidence="1">The sequence shown here is derived from an EMBL/GenBank/DDBJ whole genome shotgun (WGS) entry which is preliminary data.</text>
</comment>
<dbReference type="GeneID" id="36553460"/>
<protein>
    <recommendedName>
        <fullName evidence="3">ASST-domain-containing protein</fullName>
    </recommendedName>
</protein>
<evidence type="ECO:0000313" key="1">
    <source>
        <dbReference type="EMBL" id="PLB48081.1"/>
    </source>
</evidence>
<gene>
    <name evidence="1" type="ORF">P170DRAFT_386308</name>
</gene>
<accession>A0A2I2G5D0</accession>
<dbReference type="AlphaFoldDB" id="A0A2I2G5D0"/>
<proteinExistence type="predicted"/>
<dbReference type="EMBL" id="MSFO01000005">
    <property type="protein sequence ID" value="PLB48081.1"/>
    <property type="molecule type" value="Genomic_DNA"/>
</dbReference>
<name>A0A2I2G5D0_9EURO</name>
<sequence length="481" mass="53123">MLSLGALAADNWPYQTFTTAPWRVPQLNINETGDVGQGYIFLALQGEQASSVGPTIYDGNGDLVYQGSHANARGFRVQNVAGQDMITFWSGQYVDPGYGYGTVHVLDNAYNELYTITLKDNYITPDGQTKLSYLDAHEHHVTARDTILVPVINVTEHDLSAVGGQPGHYVAGCLFYEIEVKSNDILYSWNALDHIPIELSEVDLTGTGTRELPFDPYQLNAIAPTAHGFLVSLRGFSSVFYLNRDGSVRWQLSGINGGDFELDEVSFSWQHNTRVYDETDESLTLSLLSNANNDHESNGESIAMILHVDLINRKVSTIREVSDPNDPIHSKNGGSLQLLDPATSQSRLFVGYGDVPELKEYGSDGKVVFSVQFGHPGHIGSSSASKSRWRATPFWKPTGVAKKISDFASDVYMSWNGATEYDNWAIYSVPSQDSDETTFLTSQRRDGFETRISIRVTDFSYIRVAARQGQVSLGISDAIEL</sequence>
<evidence type="ECO:0008006" key="3">
    <source>
        <dbReference type="Google" id="ProtNLM"/>
    </source>
</evidence>
<dbReference type="PANTHER" id="PTHR35340">
    <property type="entry name" value="PQQ ENZYME REPEAT PROTEIN-RELATED"/>
    <property type="match status" value="1"/>
</dbReference>